<accession>A0A8H5Q7M2</accession>
<evidence type="ECO:0000313" key="8">
    <source>
        <dbReference type="Proteomes" id="UP000547976"/>
    </source>
</evidence>
<evidence type="ECO:0000259" key="6">
    <source>
        <dbReference type="Pfam" id="PF00082"/>
    </source>
</evidence>
<dbReference type="Proteomes" id="UP000547976">
    <property type="component" value="Unassembled WGS sequence"/>
</dbReference>
<keyword evidence="3" id="KW-0378">Hydrolase</keyword>
<organism evidence="7 8">
    <name type="scientific">Gibberella subglutinans</name>
    <name type="common">Fusarium subglutinans</name>
    <dbReference type="NCBI Taxonomy" id="42677"/>
    <lineage>
        <taxon>Eukaryota</taxon>
        <taxon>Fungi</taxon>
        <taxon>Dikarya</taxon>
        <taxon>Ascomycota</taxon>
        <taxon>Pezizomycotina</taxon>
        <taxon>Sordariomycetes</taxon>
        <taxon>Hypocreomycetidae</taxon>
        <taxon>Hypocreales</taxon>
        <taxon>Nectriaceae</taxon>
        <taxon>Fusarium</taxon>
        <taxon>Fusarium fujikuroi species complex</taxon>
    </lineage>
</organism>
<keyword evidence="2" id="KW-0645">Protease</keyword>
<name>A0A8H5Q7M2_GIBSU</name>
<protein>
    <submittedName>
        <fullName evidence="7">Subtilisin</fullName>
    </submittedName>
</protein>
<dbReference type="InterPro" id="IPR000209">
    <property type="entry name" value="Peptidase_S8/S53_dom"/>
</dbReference>
<dbReference type="RefSeq" id="XP_036541051.1">
    <property type="nucleotide sequence ID" value="XM_036681275.1"/>
</dbReference>
<dbReference type="InterPro" id="IPR023828">
    <property type="entry name" value="Peptidase_S8_Ser-AS"/>
</dbReference>
<dbReference type="Gene3D" id="3.40.50.200">
    <property type="entry name" value="Peptidase S8/S53 domain"/>
    <property type="match status" value="1"/>
</dbReference>
<proteinExistence type="inferred from homology"/>
<dbReference type="SUPFAM" id="SSF52743">
    <property type="entry name" value="Subtilisin-like"/>
    <property type="match status" value="1"/>
</dbReference>
<keyword evidence="8" id="KW-1185">Reference proteome</keyword>
<gene>
    <name evidence="7" type="ORF">FSUBG_3399</name>
</gene>
<dbReference type="GeneID" id="59315993"/>
<evidence type="ECO:0000256" key="1">
    <source>
        <dbReference type="ARBA" id="ARBA00011073"/>
    </source>
</evidence>
<feature type="region of interest" description="Disordered" evidence="5">
    <location>
        <begin position="216"/>
        <end position="235"/>
    </location>
</feature>
<dbReference type="Pfam" id="PF18647">
    <property type="entry name" value="Fungal_lectin_2"/>
    <property type="match status" value="1"/>
</dbReference>
<comment type="caution">
    <text evidence="7">The sequence shown here is derived from an EMBL/GenBank/DDBJ whole genome shotgun (WGS) entry which is preliminary data.</text>
</comment>
<dbReference type="InterPro" id="IPR036852">
    <property type="entry name" value="Peptidase_S8/S53_dom_sf"/>
</dbReference>
<keyword evidence="4" id="KW-0720">Serine protease</keyword>
<dbReference type="Pfam" id="PF00082">
    <property type="entry name" value="Peptidase_S8"/>
    <property type="match status" value="1"/>
</dbReference>
<dbReference type="EMBL" id="JAAOAV010000029">
    <property type="protein sequence ID" value="KAF5610167.1"/>
    <property type="molecule type" value="Genomic_DNA"/>
</dbReference>
<dbReference type="PANTHER" id="PTHR43806:SF11">
    <property type="entry name" value="CEREVISIN-RELATED"/>
    <property type="match status" value="1"/>
</dbReference>
<dbReference type="CDD" id="cd00306">
    <property type="entry name" value="Peptidases_S8_S53"/>
    <property type="match status" value="1"/>
</dbReference>
<sequence length="656" mass="72620">MPDEPSSSDRAGLLYAVFLRLSPDANTNADLIPNALTSDDFASWVKIDEQIISKTIRATRHEITAIRRRPDFERVVAGAYVIRPVDRENQEQCAETSASLARLLGEHNYESIFSHRDGKLQKWSADLSNEQVAQVKALNGVKGLGPIHRGRRCRLGIKPTHGLESQAQQEILYETQLDAPTELVAVSQPRRLLKKEFRNVASQHLVTDLAVQHGDKPWFDDDDEGEDDEDMHSHGTCGAGKALGTQFGVSKKATLIVVRMHEVTSKEFDAALKLILADLEDHPERRKRSVVTMSLTLGQGWEEDDNLQDFTDLFQDLFAMDVPLVCISGNIEEGFEEPDIDEYPPLMEGPDLPLIVVGSVDSTGKLSDFSKGGPHVTLHAVGDPIECLPRDSKDPVERAGTSYAAPQVAGEIANLLSYDTVPFDTSDGNLVKNLKAYLQSDAASWERYPGIRVLWNGVREEDNPKETVKCNGLETDRYIEREEVKHLIEDEFCPEVSSSLDLRPQGSAISRIYNMDTPNKVTLSVSLIQGDSVSDCVKYLMMTVDDCYRVDNDPSDYKGGGLTIVGDATYEVYPGSLRSPSRYGKQAGCDSTYKFTFNEYWVWGHGWASSDHGERLKKEITGCALLPDTWKFTYGIGEDGLGKTSGIDDFGCAGSG</sequence>
<comment type="similarity">
    <text evidence="1">Belongs to the peptidase S8 family.</text>
</comment>
<feature type="domain" description="Peptidase S8/S53" evidence="6">
    <location>
        <begin position="211"/>
        <end position="418"/>
    </location>
</feature>
<dbReference type="OrthoDB" id="1896086at2759"/>
<evidence type="ECO:0000256" key="2">
    <source>
        <dbReference type="ARBA" id="ARBA00022670"/>
    </source>
</evidence>
<evidence type="ECO:0000256" key="3">
    <source>
        <dbReference type="ARBA" id="ARBA00022801"/>
    </source>
</evidence>
<dbReference type="GO" id="GO:0006508">
    <property type="term" value="P:proteolysis"/>
    <property type="evidence" value="ECO:0007669"/>
    <property type="project" value="UniProtKB-KW"/>
</dbReference>
<evidence type="ECO:0000256" key="4">
    <source>
        <dbReference type="ARBA" id="ARBA00022825"/>
    </source>
</evidence>
<dbReference type="PROSITE" id="PS00138">
    <property type="entry name" value="SUBTILASE_SER"/>
    <property type="match status" value="1"/>
</dbReference>
<dbReference type="InterPro" id="IPR050131">
    <property type="entry name" value="Peptidase_S8_subtilisin-like"/>
</dbReference>
<evidence type="ECO:0000256" key="5">
    <source>
        <dbReference type="SAM" id="MobiDB-lite"/>
    </source>
</evidence>
<dbReference type="GO" id="GO:0004252">
    <property type="term" value="F:serine-type endopeptidase activity"/>
    <property type="evidence" value="ECO:0007669"/>
    <property type="project" value="InterPro"/>
</dbReference>
<evidence type="ECO:0000313" key="7">
    <source>
        <dbReference type="EMBL" id="KAF5610167.1"/>
    </source>
</evidence>
<feature type="compositionally biased region" description="Acidic residues" evidence="5">
    <location>
        <begin position="220"/>
        <end position="230"/>
    </location>
</feature>
<dbReference type="AlphaFoldDB" id="A0A8H5Q7M2"/>
<reference evidence="7 8" key="1">
    <citation type="submission" date="2020-05" db="EMBL/GenBank/DDBJ databases">
        <title>Identification and distribution of gene clusters putatively required for synthesis of sphingolipid metabolism inhibitors in phylogenetically diverse species of the filamentous fungus Fusarium.</title>
        <authorList>
            <person name="Kim H.-S."/>
            <person name="Busman M."/>
            <person name="Brown D.W."/>
            <person name="Divon H."/>
            <person name="Uhlig S."/>
            <person name="Proctor R.H."/>
        </authorList>
    </citation>
    <scope>NUCLEOTIDE SEQUENCE [LARGE SCALE GENOMIC DNA]</scope>
    <source>
        <strain evidence="7 8">NRRL 66333</strain>
    </source>
</reference>
<dbReference type="PANTHER" id="PTHR43806">
    <property type="entry name" value="PEPTIDASE S8"/>
    <property type="match status" value="1"/>
</dbReference>